<gene>
    <name evidence="2" type="ORF">Maq22A_c02065</name>
</gene>
<keyword evidence="1" id="KW-1133">Transmembrane helix</keyword>
<evidence type="ECO:0000256" key="1">
    <source>
        <dbReference type="SAM" id="Phobius"/>
    </source>
</evidence>
<organism evidence="2 3">
    <name type="scientific">Methylobacterium aquaticum</name>
    <dbReference type="NCBI Taxonomy" id="270351"/>
    <lineage>
        <taxon>Bacteria</taxon>
        <taxon>Pseudomonadati</taxon>
        <taxon>Pseudomonadota</taxon>
        <taxon>Alphaproteobacteria</taxon>
        <taxon>Hyphomicrobiales</taxon>
        <taxon>Methylobacteriaceae</taxon>
        <taxon>Methylobacterium</taxon>
    </lineage>
</organism>
<dbReference type="Pfam" id="PF11902">
    <property type="entry name" value="DUF3422"/>
    <property type="match status" value="1"/>
</dbReference>
<dbReference type="OrthoDB" id="9767470at2"/>
<dbReference type="EMBL" id="AP014704">
    <property type="protein sequence ID" value="BAQ43900.1"/>
    <property type="molecule type" value="Genomic_DNA"/>
</dbReference>
<proteinExistence type="predicted"/>
<feature type="transmembrane region" description="Helical" evidence="1">
    <location>
        <begin position="395"/>
        <end position="414"/>
    </location>
</feature>
<evidence type="ECO:0000313" key="3">
    <source>
        <dbReference type="Proteomes" id="UP000061432"/>
    </source>
</evidence>
<sequence>MRLDEHPLRARVLAEVHARPFTPVKTPRRFLHYAFLTDGDAAAADRDALEAYCTGLGHPGPALGAKQHRVIFSGAILRWESHSEFTTYTWEYGDAQGHAFQPQPDAIEGAMGEVAQPGPLLVAVDLHLLPAVDGGLPADVVSGFNAASLAMAEAEGGAAVIATDFQPDPHGYVRIVVADRRLSRLGAGTLVQRLLEIETYRTLALLGLPEAQALGPTIRRIETALPPLMEAMRSSEGFEKNHALLDELIGLAAELEAGASRAMYRFGATRAYDELVRLRLSSSGEHALPGQTSWSVFLARRYNPAIRTCTTIAERQDLLSRKLARAAQMLRTRVEIELERQNQAQLQSMIDRVRLQLRMQQTVEGLSVAAITYYVASLVHHVLEGVHHAGVPVDATVGTAIAVPVVLAGVWWTVRRIRRMHAEPGGH</sequence>
<reference evidence="3" key="2">
    <citation type="submission" date="2015-01" db="EMBL/GenBank/DDBJ databases">
        <title>Complete genome sequence of Methylobacterium aquaticum strain 22A.</title>
        <authorList>
            <person name="Tani A."/>
            <person name="Ogura Y."/>
            <person name="Hayashi T."/>
        </authorList>
    </citation>
    <scope>NUCLEOTIDE SEQUENCE [LARGE SCALE GENOMIC DNA]</scope>
    <source>
        <strain evidence="3">MA-22A</strain>
    </source>
</reference>
<dbReference type="RefSeq" id="WP_060845503.1">
    <property type="nucleotide sequence ID" value="NZ_AP014704.1"/>
</dbReference>
<keyword evidence="1" id="KW-0812">Transmembrane</keyword>
<dbReference type="InterPro" id="IPR021830">
    <property type="entry name" value="DUF3422"/>
</dbReference>
<dbReference type="AlphaFoldDB" id="A0A0C6FMU2"/>
<keyword evidence="1" id="KW-0472">Membrane</keyword>
<name>A0A0C6FMU2_9HYPH</name>
<dbReference type="KEGG" id="maqu:Maq22A_c02065"/>
<evidence type="ECO:0000313" key="2">
    <source>
        <dbReference type="EMBL" id="BAQ43900.1"/>
    </source>
</evidence>
<accession>A0A0C6FMU2</accession>
<dbReference type="PATRIC" id="fig|270351.10.peg.413"/>
<reference evidence="2 3" key="1">
    <citation type="journal article" date="2015" name="Genome Announc.">
        <title>Complete Genome Sequence of Methylobacterium aquaticum Strain 22A, Isolated from Racomitrium japonicum Moss.</title>
        <authorList>
            <person name="Tani A."/>
            <person name="Ogura Y."/>
            <person name="Hayashi T."/>
            <person name="Kimbara K."/>
        </authorList>
    </citation>
    <scope>NUCLEOTIDE SEQUENCE [LARGE SCALE GENOMIC DNA]</scope>
    <source>
        <strain evidence="2 3">MA-22A</strain>
    </source>
</reference>
<dbReference type="Proteomes" id="UP000061432">
    <property type="component" value="Chromosome"/>
</dbReference>
<protein>
    <submittedName>
        <fullName evidence="2">Egg lysin</fullName>
    </submittedName>
</protein>